<feature type="domain" description="Glycosyl hydrolase family 67 C-terminal" evidence="11">
    <location>
        <begin position="479"/>
        <end position="702"/>
    </location>
</feature>
<dbReference type="InterPro" id="IPR011395">
    <property type="entry name" value="Glyco_hydro_67_aGlcAse"/>
</dbReference>
<name>A0AB35I235_MICTH</name>
<dbReference type="Gene3D" id="3.20.20.80">
    <property type="entry name" value="Glycosidases"/>
    <property type="match status" value="1"/>
</dbReference>
<gene>
    <name evidence="13" type="ORF">OQJ68_13115</name>
</gene>
<dbReference type="SUPFAM" id="SSF55545">
    <property type="entry name" value="beta-N-acetylhexosaminidase-like domain"/>
    <property type="match status" value="1"/>
</dbReference>
<dbReference type="InterPro" id="IPR029018">
    <property type="entry name" value="Hex-like_dom2"/>
</dbReference>
<feature type="active site" description="Proton donor" evidence="8">
    <location>
        <position position="310"/>
    </location>
</feature>
<dbReference type="Pfam" id="PF03648">
    <property type="entry name" value="Glyco_hydro_67N"/>
    <property type="match status" value="1"/>
</dbReference>
<evidence type="ECO:0000259" key="11">
    <source>
        <dbReference type="Pfam" id="PF07477"/>
    </source>
</evidence>
<keyword evidence="5 7" id="KW-0326">Glycosidase</keyword>
<dbReference type="Proteomes" id="UP001209730">
    <property type="component" value="Unassembled WGS sequence"/>
</dbReference>
<dbReference type="RefSeq" id="WP_265965663.1">
    <property type="nucleotide sequence ID" value="NZ_JAPHQB010000023.1"/>
</dbReference>
<protein>
    <recommendedName>
        <fullName evidence="9">Xylan alpha-1,2-glucuronidase</fullName>
        <ecNumber evidence="9">3.2.1.131</ecNumber>
    </recommendedName>
</protein>
<organism evidence="13 14">
    <name type="scientific">Microbulbifer thermotolerans</name>
    <dbReference type="NCBI Taxonomy" id="252514"/>
    <lineage>
        <taxon>Bacteria</taxon>
        <taxon>Pseudomonadati</taxon>
        <taxon>Pseudomonadota</taxon>
        <taxon>Gammaproteobacteria</taxon>
        <taxon>Cellvibrionales</taxon>
        <taxon>Microbulbiferaceae</taxon>
        <taxon>Microbulbifer</taxon>
    </lineage>
</organism>
<dbReference type="PANTHER" id="PTHR39207">
    <property type="entry name" value="ALPHA-GLUCURONIDASE A"/>
    <property type="match status" value="1"/>
</dbReference>
<evidence type="ECO:0000256" key="6">
    <source>
        <dbReference type="ARBA" id="ARBA00023326"/>
    </source>
</evidence>
<accession>A0AB35I235</accession>
<dbReference type="Gene3D" id="3.30.379.10">
    <property type="entry name" value="Chitobiase/beta-hexosaminidase domain 2-like"/>
    <property type="match status" value="1"/>
</dbReference>
<dbReference type="SUPFAM" id="SSF51445">
    <property type="entry name" value="(Trans)glycosidases"/>
    <property type="match status" value="1"/>
</dbReference>
<dbReference type="GO" id="GO:0046559">
    <property type="term" value="F:alpha-glucuronidase activity"/>
    <property type="evidence" value="ECO:0007669"/>
    <property type="project" value="InterPro"/>
</dbReference>
<evidence type="ECO:0000256" key="7">
    <source>
        <dbReference type="PIRNR" id="PIRNR029900"/>
    </source>
</evidence>
<dbReference type="EMBL" id="JAPHQB010000023">
    <property type="protein sequence ID" value="MCX2802728.1"/>
    <property type="molecule type" value="Genomic_DNA"/>
</dbReference>
<keyword evidence="3 7" id="KW-0378">Hydrolase</keyword>
<evidence type="ECO:0000256" key="5">
    <source>
        <dbReference type="ARBA" id="ARBA00023295"/>
    </source>
</evidence>
<proteinExistence type="inferred from homology"/>
<feature type="domain" description="Alpha glucuronidase N-terminal" evidence="10">
    <location>
        <begin position="31"/>
        <end position="149"/>
    </location>
</feature>
<evidence type="ECO:0000259" key="10">
    <source>
        <dbReference type="Pfam" id="PF03648"/>
    </source>
</evidence>
<dbReference type="PANTHER" id="PTHR39207:SF1">
    <property type="entry name" value="ALPHA-GLUCURONIDASE A"/>
    <property type="match status" value="1"/>
</dbReference>
<dbReference type="AlphaFoldDB" id="A0AB35I235"/>
<dbReference type="InterPro" id="IPR037054">
    <property type="entry name" value="A-glucoronidase_C_sf"/>
</dbReference>
<dbReference type="GO" id="GO:0033939">
    <property type="term" value="F:xylan alpha-1,2-glucuronosidase activity"/>
    <property type="evidence" value="ECO:0007669"/>
    <property type="project" value="UniProtKB-EC"/>
</dbReference>
<dbReference type="Pfam" id="PF07488">
    <property type="entry name" value="Glyco_hydro_67M"/>
    <property type="match status" value="1"/>
</dbReference>
<dbReference type="InterPro" id="IPR011100">
    <property type="entry name" value="Glyco_hydro_67_cat"/>
</dbReference>
<sequence length="724" mass="80520">MQPLALLACRTALLLALVIPQCLRAEDGYELWLRYRPLEAEWRSTYREAVRSLVVPQSGSPTLRAARGELLRGLEGLLGAVPASAREAGEGALLLGTPETSARIADLKLPLKPLGEEGYLIRRVDTDRGAAIVIAANSDIGVLYGTFHFLRLLQTRTALANLDIVSRPRIQLRLLNHWDNLDRSVERGYAGQSLWDWWRLPDYLDPRYTDYARANASIGINGTVLNNVNASADSLTSRYIAKAAALADVFRPYGIRVYLSARFSAPVEIGGLDTADPLEPAVRAWWKAKAAEIHAAIPDFGGFLVKANSEGQPGPQDYGRSHADGANMLAEALRPYGGAVMWRAFVYSDTNPEDRAKQAYSEFKPLDGRFADNVILQVKNGPIDFQPREPFHPLFGAMPATNLMLELQITKEYLGFDTHLVYLGTLFEEVLDADTCAGSSGRCGEGAVVASVIDGSLHGYRRTGIAGVANIGTDRDWSGSIFNQANWYAFGRLAWNPDLSARSIAEEWLRMTFTANKRFVAPAAGMMLRSRQAAVDYMTPLGLAHLMGTDHHYGPAPWVDHLARPEWNPVYYHRADREGIGFDRTAEGTGAVSQYAPPLARRFGNRNAVPEDYLLWFHHLPWDYPMASGRDLWAELVHRYDRGVAEVRAMAETWAGLESFVDAERFYKTARFLEIQKREARWWRDASIAYFRAVSGRPLPAGAREPARPLEAYRALQFPRGAGN</sequence>
<evidence type="ECO:0000256" key="1">
    <source>
        <dbReference type="ARBA" id="ARBA00008833"/>
    </source>
</evidence>
<comment type="similarity">
    <text evidence="1 7 9">Belongs to the glycosyl hydrolase 67 family.</text>
</comment>
<comment type="subunit">
    <text evidence="9">Homodimer.</text>
</comment>
<evidence type="ECO:0000313" key="14">
    <source>
        <dbReference type="Proteomes" id="UP001209730"/>
    </source>
</evidence>
<dbReference type="PIRSF" id="PIRSF029900">
    <property type="entry name" value="Alpha-glucuronds"/>
    <property type="match status" value="1"/>
</dbReference>
<evidence type="ECO:0000256" key="3">
    <source>
        <dbReference type="ARBA" id="ARBA00022801"/>
    </source>
</evidence>
<evidence type="ECO:0000256" key="4">
    <source>
        <dbReference type="ARBA" id="ARBA00023277"/>
    </source>
</evidence>
<dbReference type="GO" id="GO:0005576">
    <property type="term" value="C:extracellular region"/>
    <property type="evidence" value="ECO:0007669"/>
    <property type="project" value="InterPro"/>
</dbReference>
<comment type="caution">
    <text evidence="13">The sequence shown here is derived from an EMBL/GenBank/DDBJ whole genome shotgun (WGS) entry which is preliminary data.</text>
</comment>
<dbReference type="GO" id="GO:0045493">
    <property type="term" value="P:xylan catabolic process"/>
    <property type="evidence" value="ECO:0007669"/>
    <property type="project" value="UniProtKB-KW"/>
</dbReference>
<evidence type="ECO:0000313" key="13">
    <source>
        <dbReference type="EMBL" id="MCX2802728.1"/>
    </source>
</evidence>
<evidence type="ECO:0000256" key="9">
    <source>
        <dbReference type="RuleBase" id="RU361198"/>
    </source>
</evidence>
<feature type="active site" description="Proton acceptor" evidence="8">
    <location>
        <position position="384"/>
    </location>
</feature>
<reference evidence="13" key="1">
    <citation type="submission" date="2022-11" db="EMBL/GenBank/DDBJ databases">
        <title>Chitin-degrading and fungicidal potential of chitinolytic bacterial strains from marine environment of the Pacific Ocean regions.</title>
        <authorList>
            <person name="Pentekhina I."/>
            <person name="Nedashkovskaya O."/>
            <person name="Seitkalieva A."/>
            <person name="Podvolotskaya A."/>
            <person name="Tekutyeva L."/>
            <person name="Balabanova L."/>
        </authorList>
    </citation>
    <scope>NUCLEOTIDE SEQUENCE</scope>
    <source>
        <strain evidence="13">KMM 6838</strain>
    </source>
</reference>
<keyword evidence="4 9" id="KW-0119">Carbohydrate metabolism</keyword>
<dbReference type="InterPro" id="IPR005154">
    <property type="entry name" value="Glyco_hydro_67_aGlcAse_N"/>
</dbReference>
<feature type="active site" description="Proton acceptor" evidence="8">
    <location>
        <position position="412"/>
    </location>
</feature>
<dbReference type="Gene3D" id="3.90.1330.10">
    <property type="entry name" value="Alpha-glucuronidase, C-terminal domain"/>
    <property type="match status" value="1"/>
</dbReference>
<dbReference type="EC" id="3.2.1.131" evidence="9"/>
<dbReference type="Pfam" id="PF07477">
    <property type="entry name" value="Glyco_hydro_67C"/>
    <property type="match status" value="1"/>
</dbReference>
<dbReference type="InterPro" id="IPR011099">
    <property type="entry name" value="Glyco_hydro_67_C"/>
</dbReference>
<keyword evidence="6 9" id="KW-0624">Polysaccharide degradation</keyword>
<dbReference type="InterPro" id="IPR017853">
    <property type="entry name" value="GH"/>
</dbReference>
<comment type="catalytic activity">
    <reaction evidence="9">
        <text>Hydrolysis of (1-&gt;2)-alpha-D-(4-O-methyl)glucuronosyl links in the main chain of hardwood xylans.</text>
        <dbReference type="EC" id="3.2.1.131"/>
    </reaction>
</comment>
<evidence type="ECO:0000256" key="8">
    <source>
        <dbReference type="PIRSR" id="PIRSR029900-1"/>
    </source>
</evidence>
<feature type="domain" description="Glycosyl hydrolase family 67 catalytic" evidence="12">
    <location>
        <begin position="153"/>
        <end position="477"/>
    </location>
</feature>
<evidence type="ECO:0000256" key="2">
    <source>
        <dbReference type="ARBA" id="ARBA00022651"/>
    </source>
</evidence>
<evidence type="ECO:0000259" key="12">
    <source>
        <dbReference type="Pfam" id="PF07488"/>
    </source>
</evidence>
<keyword evidence="2 7" id="KW-0858">Xylan degradation</keyword>